<protein>
    <submittedName>
        <fullName evidence="2">Uncharacterized protein</fullName>
    </submittedName>
</protein>
<evidence type="ECO:0000256" key="1">
    <source>
        <dbReference type="SAM" id="MobiDB-lite"/>
    </source>
</evidence>
<comment type="caution">
    <text evidence="2">The sequence shown here is derived from an EMBL/GenBank/DDBJ whole genome shotgun (WGS) entry which is preliminary data.</text>
</comment>
<organism evidence="2 3">
    <name type="scientific">Desulfovibrio piger ATCC 29098</name>
    <dbReference type="NCBI Taxonomy" id="411464"/>
    <lineage>
        <taxon>Bacteria</taxon>
        <taxon>Pseudomonadati</taxon>
        <taxon>Thermodesulfobacteriota</taxon>
        <taxon>Desulfovibrionia</taxon>
        <taxon>Desulfovibrionales</taxon>
        <taxon>Desulfovibrionaceae</taxon>
        <taxon>Desulfovibrio</taxon>
    </lineage>
</organism>
<accession>B6WYD3</accession>
<evidence type="ECO:0000313" key="2">
    <source>
        <dbReference type="EMBL" id="EEB32011.1"/>
    </source>
</evidence>
<reference evidence="2 3" key="1">
    <citation type="submission" date="2008-10" db="EMBL/GenBank/DDBJ databases">
        <title>Draft genome sequence of Desulvovibrio piger (ATCC 29098).</title>
        <authorList>
            <person name="Sudarsanam P."/>
            <person name="Ley R."/>
            <person name="Guruge J."/>
            <person name="Turnbaugh P.J."/>
            <person name="Mahowald M."/>
            <person name="Liep D."/>
            <person name="Gordon J."/>
        </authorList>
    </citation>
    <scope>NUCLEOTIDE SEQUENCE [LARGE SCALE GENOMIC DNA]</scope>
    <source>
        <strain evidence="2 3">ATCC 29098</strain>
    </source>
</reference>
<evidence type="ECO:0000313" key="3">
    <source>
        <dbReference type="Proteomes" id="UP000003676"/>
    </source>
</evidence>
<name>B6WYD3_9BACT</name>
<proteinExistence type="predicted"/>
<sequence>MLPHRLSGVDAKDKKRSIRGDAPAEGDARHRSCAAGAVWT</sequence>
<dbReference type="AlphaFoldDB" id="B6WYD3"/>
<dbReference type="EMBL" id="ABXU01000090">
    <property type="protein sequence ID" value="EEB32011.1"/>
    <property type="molecule type" value="Genomic_DNA"/>
</dbReference>
<reference evidence="2 3" key="2">
    <citation type="submission" date="2008-10" db="EMBL/GenBank/DDBJ databases">
        <authorList>
            <person name="Fulton L."/>
            <person name="Clifton S."/>
            <person name="Fulton B."/>
            <person name="Xu J."/>
            <person name="Minx P."/>
            <person name="Pepin K.H."/>
            <person name="Johnson M."/>
            <person name="Bhonagiri V."/>
            <person name="Nash W.E."/>
            <person name="Mardis E.R."/>
            <person name="Wilson R.K."/>
        </authorList>
    </citation>
    <scope>NUCLEOTIDE SEQUENCE [LARGE SCALE GENOMIC DNA]</scope>
    <source>
        <strain evidence="2 3">ATCC 29098</strain>
    </source>
</reference>
<gene>
    <name evidence="2" type="ORF">DESPIG_03114</name>
</gene>
<dbReference type="HOGENOM" id="CLU_3288537_0_0_7"/>
<dbReference type="Proteomes" id="UP000003676">
    <property type="component" value="Unassembled WGS sequence"/>
</dbReference>
<feature type="region of interest" description="Disordered" evidence="1">
    <location>
        <begin position="1"/>
        <end position="40"/>
    </location>
</feature>